<evidence type="ECO:0008006" key="2">
    <source>
        <dbReference type="Google" id="ProtNLM"/>
    </source>
</evidence>
<gene>
    <name evidence="1" type="ORF">TM448B01083_0016</name>
</gene>
<name>A0A6M3XIQ6_9ZZZZ</name>
<proteinExistence type="predicted"/>
<accession>A0A6M3XIQ6</accession>
<dbReference type="SUPFAM" id="SSF52833">
    <property type="entry name" value="Thioredoxin-like"/>
    <property type="match status" value="1"/>
</dbReference>
<protein>
    <recommendedName>
        <fullName evidence="2">Thioredoxin domain-containing protein</fullName>
    </recommendedName>
</protein>
<dbReference type="InterPro" id="IPR036249">
    <property type="entry name" value="Thioredoxin-like_sf"/>
</dbReference>
<dbReference type="Gene3D" id="3.40.30.10">
    <property type="entry name" value="Glutaredoxin"/>
    <property type="match status" value="1"/>
</dbReference>
<dbReference type="EMBL" id="MT144701">
    <property type="protein sequence ID" value="QJH97780.1"/>
    <property type="molecule type" value="Genomic_DNA"/>
</dbReference>
<sequence length="77" mass="8747">MVRSTIEREIAPLYDHRMIFVEADMAQTQSHAKLWGVGGLPTILIFDRARAGDRPWASINGTSKQKIVAKIEEVLRR</sequence>
<evidence type="ECO:0000313" key="1">
    <source>
        <dbReference type="EMBL" id="QJH97780.1"/>
    </source>
</evidence>
<reference evidence="1" key="1">
    <citation type="submission" date="2020-03" db="EMBL/GenBank/DDBJ databases">
        <title>The deep terrestrial virosphere.</title>
        <authorList>
            <person name="Holmfeldt K."/>
            <person name="Nilsson E."/>
            <person name="Simone D."/>
            <person name="Lopez-Fernandez M."/>
            <person name="Wu X."/>
            <person name="de Brujin I."/>
            <person name="Lundin D."/>
            <person name="Andersson A."/>
            <person name="Bertilsson S."/>
            <person name="Dopson M."/>
        </authorList>
    </citation>
    <scope>NUCLEOTIDE SEQUENCE</scope>
    <source>
        <strain evidence="1">TM448B01083</strain>
    </source>
</reference>
<organism evidence="1">
    <name type="scientific">viral metagenome</name>
    <dbReference type="NCBI Taxonomy" id="1070528"/>
    <lineage>
        <taxon>unclassified sequences</taxon>
        <taxon>metagenomes</taxon>
        <taxon>organismal metagenomes</taxon>
    </lineage>
</organism>
<dbReference type="AlphaFoldDB" id="A0A6M3XIQ6"/>